<dbReference type="InterPro" id="IPR038731">
    <property type="entry name" value="RgtA/B/C-like"/>
</dbReference>
<dbReference type="OrthoDB" id="8353433at2"/>
<evidence type="ECO:0000256" key="4">
    <source>
        <dbReference type="ARBA" id="ARBA00022679"/>
    </source>
</evidence>
<feature type="transmembrane region" description="Helical" evidence="8">
    <location>
        <begin position="23"/>
        <end position="42"/>
    </location>
</feature>
<proteinExistence type="predicted"/>
<feature type="transmembrane region" description="Helical" evidence="8">
    <location>
        <begin position="129"/>
        <end position="147"/>
    </location>
</feature>
<dbReference type="Proteomes" id="UP000261284">
    <property type="component" value="Unassembled WGS sequence"/>
</dbReference>
<gene>
    <name evidence="10" type="ORF">DXN05_07515</name>
</gene>
<keyword evidence="11" id="KW-1185">Reference proteome</keyword>
<dbReference type="RefSeq" id="WP_116846623.1">
    <property type="nucleotide sequence ID" value="NZ_QTJU01000002.1"/>
</dbReference>
<feature type="transmembrane region" description="Helical" evidence="8">
    <location>
        <begin position="153"/>
        <end position="171"/>
    </location>
</feature>
<keyword evidence="5 8" id="KW-0812">Transmembrane</keyword>
<dbReference type="AlphaFoldDB" id="A0A3E1NL29"/>
<evidence type="ECO:0000256" key="2">
    <source>
        <dbReference type="ARBA" id="ARBA00022475"/>
    </source>
</evidence>
<keyword evidence="2" id="KW-1003">Cell membrane</keyword>
<keyword evidence="3" id="KW-0328">Glycosyltransferase</keyword>
<dbReference type="Pfam" id="PF13231">
    <property type="entry name" value="PMT_2"/>
    <property type="match status" value="1"/>
</dbReference>
<feature type="transmembrane region" description="Helical" evidence="8">
    <location>
        <begin position="338"/>
        <end position="357"/>
    </location>
</feature>
<dbReference type="GO" id="GO:0009103">
    <property type="term" value="P:lipopolysaccharide biosynthetic process"/>
    <property type="evidence" value="ECO:0007669"/>
    <property type="project" value="UniProtKB-ARBA"/>
</dbReference>
<evidence type="ECO:0000256" key="5">
    <source>
        <dbReference type="ARBA" id="ARBA00022692"/>
    </source>
</evidence>
<dbReference type="GO" id="GO:0010041">
    <property type="term" value="P:response to iron(III) ion"/>
    <property type="evidence" value="ECO:0007669"/>
    <property type="project" value="TreeGrafter"/>
</dbReference>
<feature type="transmembrane region" description="Helical" evidence="8">
    <location>
        <begin position="425"/>
        <end position="444"/>
    </location>
</feature>
<feature type="transmembrane region" description="Helical" evidence="8">
    <location>
        <begin position="101"/>
        <end position="122"/>
    </location>
</feature>
<evidence type="ECO:0000256" key="1">
    <source>
        <dbReference type="ARBA" id="ARBA00004651"/>
    </source>
</evidence>
<evidence type="ECO:0000313" key="11">
    <source>
        <dbReference type="Proteomes" id="UP000261284"/>
    </source>
</evidence>
<organism evidence="10 11">
    <name type="scientific">Deminuibacter soli</name>
    <dbReference type="NCBI Taxonomy" id="2291815"/>
    <lineage>
        <taxon>Bacteria</taxon>
        <taxon>Pseudomonadati</taxon>
        <taxon>Bacteroidota</taxon>
        <taxon>Chitinophagia</taxon>
        <taxon>Chitinophagales</taxon>
        <taxon>Chitinophagaceae</taxon>
        <taxon>Deminuibacter</taxon>
    </lineage>
</organism>
<dbReference type="EMBL" id="QTJU01000002">
    <property type="protein sequence ID" value="RFM28633.1"/>
    <property type="molecule type" value="Genomic_DNA"/>
</dbReference>
<evidence type="ECO:0000256" key="3">
    <source>
        <dbReference type="ARBA" id="ARBA00022676"/>
    </source>
</evidence>
<accession>A0A3E1NL29</accession>
<feature type="transmembrane region" description="Helical" evidence="8">
    <location>
        <begin position="369"/>
        <end position="392"/>
    </location>
</feature>
<dbReference type="PANTHER" id="PTHR33908">
    <property type="entry name" value="MANNOSYLTRANSFERASE YKCB-RELATED"/>
    <property type="match status" value="1"/>
</dbReference>
<dbReference type="GO" id="GO:0005886">
    <property type="term" value="C:plasma membrane"/>
    <property type="evidence" value="ECO:0007669"/>
    <property type="project" value="UniProtKB-SubCell"/>
</dbReference>
<evidence type="ECO:0000259" key="9">
    <source>
        <dbReference type="Pfam" id="PF13231"/>
    </source>
</evidence>
<protein>
    <submittedName>
        <fullName evidence="10">Phospholipid carrier-dependent glycosyltransferase</fullName>
    </submittedName>
</protein>
<keyword evidence="7 8" id="KW-0472">Membrane</keyword>
<feature type="transmembrane region" description="Helical" evidence="8">
    <location>
        <begin position="398"/>
        <end position="418"/>
    </location>
</feature>
<comment type="subcellular location">
    <subcellularLocation>
        <location evidence="1">Cell membrane</location>
        <topology evidence="1">Multi-pass membrane protein</topology>
    </subcellularLocation>
</comment>
<reference evidence="10 11" key="1">
    <citation type="submission" date="2018-08" db="EMBL/GenBank/DDBJ databases">
        <title>Chitinophagaceae sp. K23C18032701, a novel bacterium isolated from forest soil.</title>
        <authorList>
            <person name="Wang C."/>
        </authorList>
    </citation>
    <scope>NUCLEOTIDE SEQUENCE [LARGE SCALE GENOMIC DNA]</scope>
    <source>
        <strain evidence="10 11">K23C18032701</strain>
    </source>
</reference>
<keyword evidence="6 8" id="KW-1133">Transmembrane helix</keyword>
<dbReference type="GO" id="GO:0016763">
    <property type="term" value="F:pentosyltransferase activity"/>
    <property type="evidence" value="ECO:0007669"/>
    <property type="project" value="TreeGrafter"/>
</dbReference>
<feature type="transmembrane region" description="Helical" evidence="8">
    <location>
        <begin position="225"/>
        <end position="243"/>
    </location>
</feature>
<evidence type="ECO:0000256" key="8">
    <source>
        <dbReference type="SAM" id="Phobius"/>
    </source>
</evidence>
<dbReference type="InterPro" id="IPR050297">
    <property type="entry name" value="LipidA_mod_glycosyltrf_83"/>
</dbReference>
<dbReference type="PANTHER" id="PTHR33908:SF3">
    <property type="entry name" value="UNDECAPRENYL PHOSPHATE-ALPHA-4-AMINO-4-DEOXY-L-ARABINOSE ARABINOSYL TRANSFERASE"/>
    <property type="match status" value="1"/>
</dbReference>
<comment type="caution">
    <text evidence="10">The sequence shown here is derived from an EMBL/GenBank/DDBJ whole genome shotgun (WGS) entry which is preliminary data.</text>
</comment>
<feature type="transmembrane region" description="Helical" evidence="8">
    <location>
        <begin position="178"/>
        <end position="195"/>
    </location>
</feature>
<sequence>MAGTINGLSTMGIDTTSRWQKKFFEWSCFLLLVLVYLSHLGYTPIDTETDEARRAIVTLEMVLSGDYISPTINGALYLNKPPFYNWIVAAFFKLAGSHSMFVFRLPVIVAVIITGFIVYKFVKKYTNQAFAFLAAFTFMTNGRILIYDSLQGLIDETFTIGVYLSFMLIYYYGEQKKYYHLFITTYILTAIGFLMKGLPAFIFQGITLLVYFIFFDKFKKLFHLAHFIGGFICLAILGAYYYVYFKHTQMEPGVLFSNLLTESTKRTVAGKGWMATITHFIFFPAELLYHFLPWTIFVVALLNKKVLQYIKENPFIKYNALILLFNILVYWTSPEVMARYLFMFVPLIFTVMYYVLFRENENGWQQRTLLVTVLVVCAIMLAFSVVSIFLPVCNRVPNAFLKSISLVIAFALILWGMIRYKQSRYYLFIMAVLVFRMTFNWFIVAQRADKYFHAEADGKQVAAITAGQPLYILQHAQVGNFDGMTFHISNRRNEILRFKPLQPGNAYFIADKKQLDSIPAHNTYFSFTNYLSDSLFVVQLKQ</sequence>
<evidence type="ECO:0000256" key="6">
    <source>
        <dbReference type="ARBA" id="ARBA00022989"/>
    </source>
</evidence>
<evidence type="ECO:0000256" key="7">
    <source>
        <dbReference type="ARBA" id="ARBA00023136"/>
    </source>
</evidence>
<feature type="transmembrane region" description="Helical" evidence="8">
    <location>
        <begin position="315"/>
        <end position="332"/>
    </location>
</feature>
<name>A0A3E1NL29_9BACT</name>
<evidence type="ECO:0000313" key="10">
    <source>
        <dbReference type="EMBL" id="RFM28633.1"/>
    </source>
</evidence>
<feature type="domain" description="Glycosyltransferase RgtA/B/C/D-like" evidence="9">
    <location>
        <begin position="79"/>
        <end position="237"/>
    </location>
</feature>
<feature type="transmembrane region" description="Helical" evidence="8">
    <location>
        <begin position="280"/>
        <end position="303"/>
    </location>
</feature>
<keyword evidence="4 10" id="KW-0808">Transferase</keyword>
<feature type="transmembrane region" description="Helical" evidence="8">
    <location>
        <begin position="201"/>
        <end position="218"/>
    </location>
</feature>